<keyword evidence="3" id="KW-0520">NAD</keyword>
<name>A0A6F8ZJ89_9FIRM</name>
<organism evidence="7 8">
    <name type="scientific">Candidatus Hydrogenisulfobacillus filiaventi</name>
    <dbReference type="NCBI Taxonomy" id="2707344"/>
    <lineage>
        <taxon>Bacteria</taxon>
        <taxon>Bacillati</taxon>
        <taxon>Bacillota</taxon>
        <taxon>Clostridia</taxon>
        <taxon>Eubacteriales</taxon>
        <taxon>Clostridiales Family XVII. Incertae Sedis</taxon>
        <taxon>Candidatus Hydrogenisulfobacillus</taxon>
    </lineage>
</organism>
<proteinExistence type="inferred from homology"/>
<dbReference type="PIRSF" id="PIRSF000103">
    <property type="entry name" value="HIBADH"/>
    <property type="match status" value="1"/>
</dbReference>
<evidence type="ECO:0000313" key="7">
    <source>
        <dbReference type="EMBL" id="CAB1129795.1"/>
    </source>
</evidence>
<evidence type="ECO:0000256" key="2">
    <source>
        <dbReference type="ARBA" id="ARBA00023002"/>
    </source>
</evidence>
<dbReference type="SUPFAM" id="SSF48179">
    <property type="entry name" value="6-phosphogluconate dehydrogenase C-terminal domain-like"/>
    <property type="match status" value="1"/>
</dbReference>
<dbReference type="EC" id="1.1.1.44" evidence="7"/>
<dbReference type="Gene3D" id="1.10.1040.10">
    <property type="entry name" value="N-(1-d-carboxylethyl)-l-norvaline Dehydrogenase, domain 2"/>
    <property type="match status" value="1"/>
</dbReference>
<dbReference type="PANTHER" id="PTHR43060">
    <property type="entry name" value="3-HYDROXYISOBUTYRATE DEHYDROGENASE-LIKE 1, MITOCHONDRIAL-RELATED"/>
    <property type="match status" value="1"/>
</dbReference>
<dbReference type="InterPro" id="IPR008927">
    <property type="entry name" value="6-PGluconate_DH-like_C_sf"/>
</dbReference>
<feature type="active site" evidence="4">
    <location>
        <position position="171"/>
    </location>
</feature>
<keyword evidence="8" id="KW-1185">Reference proteome</keyword>
<comment type="similarity">
    <text evidence="1">Belongs to the HIBADH-related family.</text>
</comment>
<dbReference type="Proteomes" id="UP000503399">
    <property type="component" value="Chromosome"/>
</dbReference>
<dbReference type="Pfam" id="PF14833">
    <property type="entry name" value="NAD_binding_11"/>
    <property type="match status" value="1"/>
</dbReference>
<dbReference type="InterPro" id="IPR036291">
    <property type="entry name" value="NAD(P)-bd_dom_sf"/>
</dbReference>
<evidence type="ECO:0000256" key="3">
    <source>
        <dbReference type="ARBA" id="ARBA00023027"/>
    </source>
</evidence>
<feature type="domain" description="3-hydroxyisobutyrate dehydrogenase-like NAD-binding" evidence="6">
    <location>
        <begin position="165"/>
        <end position="282"/>
    </location>
</feature>
<accession>A0A6F8ZJ89</accession>
<feature type="domain" description="6-phosphogluconate dehydrogenase NADP-binding" evidence="5">
    <location>
        <begin position="5"/>
        <end position="162"/>
    </location>
</feature>
<keyword evidence="2 7" id="KW-0560">Oxidoreductase</keyword>
<dbReference type="PROSITE" id="PS00895">
    <property type="entry name" value="3_HYDROXYISOBUT_DH"/>
    <property type="match status" value="1"/>
</dbReference>
<evidence type="ECO:0000313" key="8">
    <source>
        <dbReference type="Proteomes" id="UP000503399"/>
    </source>
</evidence>
<dbReference type="GO" id="GO:0051287">
    <property type="term" value="F:NAD binding"/>
    <property type="evidence" value="ECO:0007669"/>
    <property type="project" value="InterPro"/>
</dbReference>
<evidence type="ECO:0000256" key="4">
    <source>
        <dbReference type="PIRSR" id="PIRSR000103-1"/>
    </source>
</evidence>
<evidence type="ECO:0000256" key="1">
    <source>
        <dbReference type="ARBA" id="ARBA00009080"/>
    </source>
</evidence>
<dbReference type="InterPro" id="IPR006115">
    <property type="entry name" value="6PGDH_NADP-bd"/>
</dbReference>
<evidence type="ECO:0000259" key="5">
    <source>
        <dbReference type="Pfam" id="PF03446"/>
    </source>
</evidence>
<dbReference type="EC" id="1.1.1.343" evidence="7"/>
<dbReference type="EMBL" id="LR778114">
    <property type="protein sequence ID" value="CAB1129795.1"/>
    <property type="molecule type" value="Genomic_DNA"/>
</dbReference>
<dbReference type="SUPFAM" id="SSF51735">
    <property type="entry name" value="NAD(P)-binding Rossmann-fold domains"/>
    <property type="match status" value="1"/>
</dbReference>
<dbReference type="PANTHER" id="PTHR43060:SF15">
    <property type="entry name" value="3-HYDROXYISOBUTYRATE DEHYDROGENASE-LIKE 1, MITOCHONDRIAL-RELATED"/>
    <property type="match status" value="1"/>
</dbReference>
<dbReference type="KEGG" id="hfv:R50_2298"/>
<reference evidence="7 8" key="1">
    <citation type="submission" date="2020-02" db="EMBL/GenBank/DDBJ databases">
        <authorList>
            <person name="Hogendoorn C."/>
        </authorList>
    </citation>
    <scope>NUCLEOTIDE SEQUENCE [LARGE SCALE GENOMIC DNA]</scope>
    <source>
        <strain evidence="7">R501</strain>
    </source>
</reference>
<dbReference type="Pfam" id="PF03446">
    <property type="entry name" value="NAD_binding_2"/>
    <property type="match status" value="1"/>
</dbReference>
<protein>
    <submittedName>
        <fullName evidence="7">6-phosphogluconate dehydrogenase</fullName>
        <ecNumber evidence="7">1.1.1.343</ecNumber>
        <ecNumber evidence="7">1.1.1.44</ecNumber>
    </submittedName>
</protein>
<dbReference type="AlphaFoldDB" id="A0A6F8ZJ89"/>
<dbReference type="GO" id="GO:0016054">
    <property type="term" value="P:organic acid catabolic process"/>
    <property type="evidence" value="ECO:0007669"/>
    <property type="project" value="UniProtKB-ARBA"/>
</dbReference>
<dbReference type="InterPro" id="IPR013328">
    <property type="entry name" value="6PGD_dom2"/>
</dbReference>
<dbReference type="InterPro" id="IPR002204">
    <property type="entry name" value="3-OH-isobutyrate_DH-rel_CS"/>
</dbReference>
<dbReference type="InterPro" id="IPR015815">
    <property type="entry name" value="HIBADH-related"/>
</dbReference>
<dbReference type="GO" id="GO:0004616">
    <property type="term" value="F:phosphogluconate dehydrogenase (decarboxylating) activity"/>
    <property type="evidence" value="ECO:0007669"/>
    <property type="project" value="UniProtKB-EC"/>
</dbReference>
<dbReference type="InterPro" id="IPR029154">
    <property type="entry name" value="HIBADH-like_NADP-bd"/>
</dbReference>
<gene>
    <name evidence="7" type="primary">PGD</name>
    <name evidence="7" type="ORF">R50_2298</name>
</gene>
<dbReference type="Gene3D" id="3.40.50.720">
    <property type="entry name" value="NAD(P)-binding Rossmann-like Domain"/>
    <property type="match status" value="1"/>
</dbReference>
<sequence length="291" mass="30173">MAQAAFIGLGIMGGAMARNLVTRGVELVVYNRTRSRTEPLAALGAAVAETPRQAAAAAPVVFVMVTDDQALEAVTLGADGILSGIAEGGVIVDHSTVSPGLTRSLAARAAAQGVQWVDAPVTGGDQGAREATLTIMAGGEVAAFQRVRPLLGLMGRRILHVGPVGMGQTLKLVSNLVSGLTLMAAAEGLRLGLRAGLRLDAMEEVMMHGSARSYELEKLLGRLKAGDWTPGFSVDNRLKDLELAVGLAEALGQSIPLSRTAVAAYRAWRDTGAGGRDEASYVLAWDQLGHG</sequence>
<evidence type="ECO:0000259" key="6">
    <source>
        <dbReference type="Pfam" id="PF14833"/>
    </source>
</evidence>
<dbReference type="GO" id="GO:0050661">
    <property type="term" value="F:NADP binding"/>
    <property type="evidence" value="ECO:0007669"/>
    <property type="project" value="InterPro"/>
</dbReference>